<gene>
    <name evidence="2" type="ORF">BXP70_21140</name>
</gene>
<reference evidence="2 3" key="1">
    <citation type="submission" date="2017-01" db="EMBL/GenBank/DDBJ databases">
        <title>A new Hymenobacter.</title>
        <authorList>
            <person name="Liang Y."/>
            <person name="Feng F."/>
        </authorList>
    </citation>
    <scope>NUCLEOTIDE SEQUENCE [LARGE SCALE GENOMIC DNA]</scope>
    <source>
        <strain evidence="2">MIMBbqt21</strain>
    </source>
</reference>
<feature type="compositionally biased region" description="Polar residues" evidence="1">
    <location>
        <begin position="76"/>
        <end position="88"/>
    </location>
</feature>
<name>A0A243W8F9_9BACT</name>
<feature type="compositionally biased region" description="Polar residues" evidence="1">
    <location>
        <begin position="37"/>
        <end position="63"/>
    </location>
</feature>
<comment type="caution">
    <text evidence="2">The sequence shown here is derived from an EMBL/GenBank/DDBJ whole genome shotgun (WGS) entry which is preliminary data.</text>
</comment>
<dbReference type="OrthoDB" id="886553at2"/>
<proteinExistence type="predicted"/>
<sequence>MEKHKNDSPSKSNKKENSPMGPDALQHKPVDPEAHGSGSTQQNVNQNHITETGNETKGNTPGGNFNEVRHSRVNKPRNNPNPSQQNAK</sequence>
<organism evidence="2 3">
    <name type="scientific">Hymenobacter crusticola</name>
    <dbReference type="NCBI Taxonomy" id="1770526"/>
    <lineage>
        <taxon>Bacteria</taxon>
        <taxon>Pseudomonadati</taxon>
        <taxon>Bacteroidota</taxon>
        <taxon>Cytophagia</taxon>
        <taxon>Cytophagales</taxon>
        <taxon>Hymenobacteraceae</taxon>
        <taxon>Hymenobacter</taxon>
    </lineage>
</organism>
<feature type="compositionally biased region" description="Basic and acidic residues" evidence="1">
    <location>
        <begin position="1"/>
        <end position="17"/>
    </location>
</feature>
<feature type="compositionally biased region" description="Basic and acidic residues" evidence="1">
    <location>
        <begin position="25"/>
        <end position="34"/>
    </location>
</feature>
<dbReference type="EMBL" id="MTSE01000015">
    <property type="protein sequence ID" value="OUJ71599.1"/>
    <property type="molecule type" value="Genomic_DNA"/>
</dbReference>
<accession>A0A243W8F9</accession>
<dbReference type="RefSeq" id="WP_086596113.1">
    <property type="nucleotide sequence ID" value="NZ_MTSE01000015.1"/>
</dbReference>
<protein>
    <submittedName>
        <fullName evidence="2">Uncharacterized protein</fullName>
    </submittedName>
</protein>
<dbReference type="AlphaFoldDB" id="A0A243W8F9"/>
<evidence type="ECO:0000313" key="2">
    <source>
        <dbReference type="EMBL" id="OUJ71599.1"/>
    </source>
</evidence>
<evidence type="ECO:0000256" key="1">
    <source>
        <dbReference type="SAM" id="MobiDB-lite"/>
    </source>
</evidence>
<keyword evidence="3" id="KW-1185">Reference proteome</keyword>
<dbReference type="Proteomes" id="UP000194873">
    <property type="component" value="Unassembled WGS sequence"/>
</dbReference>
<evidence type="ECO:0000313" key="3">
    <source>
        <dbReference type="Proteomes" id="UP000194873"/>
    </source>
</evidence>
<feature type="region of interest" description="Disordered" evidence="1">
    <location>
        <begin position="1"/>
        <end position="88"/>
    </location>
</feature>